<dbReference type="Proteomes" id="UP000218327">
    <property type="component" value="Unassembled WGS sequence"/>
</dbReference>
<proteinExistence type="inferred from homology"/>
<name>A0A2A5AZU7_9GAMM</name>
<protein>
    <submittedName>
        <fullName evidence="6">Pyrrolo-quinoline quinone</fullName>
    </submittedName>
</protein>
<comment type="similarity">
    <text evidence="2">Belongs to the bacterial PQQ dehydrogenase family.</text>
</comment>
<gene>
    <name evidence="6" type="ORF">COA96_08940</name>
</gene>
<evidence type="ECO:0000313" key="7">
    <source>
        <dbReference type="Proteomes" id="UP000218327"/>
    </source>
</evidence>
<dbReference type="PANTHER" id="PTHR32303:SF20">
    <property type="entry name" value="QUINOPROTEIN ETHANOL DEHYDROGENASE"/>
    <property type="match status" value="1"/>
</dbReference>
<accession>A0A2A5AZU7</accession>
<evidence type="ECO:0000259" key="5">
    <source>
        <dbReference type="Pfam" id="PF01011"/>
    </source>
</evidence>
<dbReference type="InterPro" id="IPR011047">
    <property type="entry name" value="Quinoprotein_ADH-like_sf"/>
</dbReference>
<dbReference type="Gene3D" id="2.140.10.10">
    <property type="entry name" value="Quinoprotein alcohol dehydrogenase-like superfamily"/>
    <property type="match status" value="1"/>
</dbReference>
<feature type="domain" description="Pyrrolo-quinoline quinone repeat" evidence="5">
    <location>
        <begin position="527"/>
        <end position="583"/>
    </location>
</feature>
<comment type="cofactor">
    <cofactor evidence="1">
        <name>pyrroloquinoline quinone</name>
        <dbReference type="ChEBI" id="CHEBI:58442"/>
    </cofactor>
</comment>
<dbReference type="AlphaFoldDB" id="A0A2A5AZU7"/>
<dbReference type="InterPro" id="IPR018391">
    <property type="entry name" value="PQQ_b-propeller_rpt"/>
</dbReference>
<evidence type="ECO:0000313" key="6">
    <source>
        <dbReference type="EMBL" id="PCJ24640.1"/>
    </source>
</evidence>
<dbReference type="GO" id="GO:0016491">
    <property type="term" value="F:oxidoreductase activity"/>
    <property type="evidence" value="ECO:0007669"/>
    <property type="project" value="UniProtKB-KW"/>
</dbReference>
<keyword evidence="4" id="KW-0812">Transmembrane</keyword>
<evidence type="ECO:0000256" key="3">
    <source>
        <dbReference type="ARBA" id="ARBA00023002"/>
    </source>
</evidence>
<keyword evidence="4" id="KW-0472">Membrane</keyword>
<keyword evidence="3" id="KW-0560">Oxidoreductase</keyword>
<evidence type="ECO:0000256" key="1">
    <source>
        <dbReference type="ARBA" id="ARBA00001931"/>
    </source>
</evidence>
<dbReference type="SUPFAM" id="SSF50998">
    <property type="entry name" value="Quinoprotein alcohol dehydrogenase-like"/>
    <property type="match status" value="1"/>
</dbReference>
<dbReference type="Pfam" id="PF01011">
    <property type="entry name" value="PQQ"/>
    <property type="match status" value="2"/>
</dbReference>
<comment type="caution">
    <text evidence="6">The sequence shown here is derived from an EMBL/GenBank/DDBJ whole genome shotgun (WGS) entry which is preliminary data.</text>
</comment>
<reference evidence="7" key="1">
    <citation type="submission" date="2017-08" db="EMBL/GenBank/DDBJ databases">
        <title>A dynamic microbial community with high functional redundancy inhabits the cold, oxic subseafloor aquifer.</title>
        <authorList>
            <person name="Tully B.J."/>
            <person name="Wheat C.G."/>
            <person name="Glazer B.T."/>
            <person name="Huber J.A."/>
        </authorList>
    </citation>
    <scope>NUCLEOTIDE SEQUENCE [LARGE SCALE GENOMIC DNA]</scope>
</reference>
<feature type="domain" description="Pyrrolo-quinoline quinone repeat" evidence="5">
    <location>
        <begin position="81"/>
        <end position="359"/>
    </location>
</feature>
<feature type="transmembrane region" description="Helical" evidence="4">
    <location>
        <begin position="30"/>
        <end position="49"/>
    </location>
</feature>
<dbReference type="EMBL" id="NVVJ01000024">
    <property type="protein sequence ID" value="PCJ24640.1"/>
    <property type="molecule type" value="Genomic_DNA"/>
</dbReference>
<dbReference type="PANTHER" id="PTHR32303">
    <property type="entry name" value="QUINOPROTEIN ALCOHOL DEHYDROGENASE (CYTOCHROME C)"/>
    <property type="match status" value="1"/>
</dbReference>
<keyword evidence="4" id="KW-1133">Transmembrane helix</keyword>
<evidence type="ECO:0000256" key="4">
    <source>
        <dbReference type="SAM" id="Phobius"/>
    </source>
</evidence>
<organism evidence="6 7">
    <name type="scientific">SAR86 cluster bacterium</name>
    <dbReference type="NCBI Taxonomy" id="2030880"/>
    <lineage>
        <taxon>Bacteria</taxon>
        <taxon>Pseudomonadati</taxon>
        <taxon>Pseudomonadota</taxon>
        <taxon>Gammaproteobacteria</taxon>
        <taxon>SAR86 cluster</taxon>
    </lineage>
</organism>
<dbReference type="InterPro" id="IPR002372">
    <property type="entry name" value="PQQ_rpt_dom"/>
</dbReference>
<sequence length="615" mass="67658">MRISTRSNHLITDYPAADSRHSFCFTNSPNSLASLFSIALIGIAAYMPMVTAQSQSQLESLLDDYTPVSLEDLKNPPAEDWLMWRRTANHWGYSPLDQINKDNVNSLRLAWAWTMEPGLQETTPLVHDGIMFLPQACDFIEAVDATDGTPLWEYRRAVVDHAAPLSCANRNGTLYKDQLIIATRDAYLVSLNAKTGEVTWEKQVGDWTVGQHYSGGPQVFDGKIIAGMSGCYYINTGCWITAHDADTGEELWRTNTVPKIGEPGGETWGDVPNELRRGGSAWMPSSYDAELNLIFIGIAVPIPWGSIQRDTRGGDVLYTNSTLALNADTGEIAWYFQHIPGGNWDQDHPFERLIVETEVTPDADAVSWINPNITSSERRKVITGIPGKPGIVWTLDAATGDFLWATETNFQNVIVGVDIEGRKGITNPEIDITEIAQRKLVCPTTQGGINWNSVGYSPQTNSLYAPTNNTCMTFFLRPVEPTVGLHHSSAISRVDNRPEDDGQVGQFTAIDVATGEARWTYRQREGIGGSVLTTAGGLVFVTDDARRFRAFDAVSGEILWEQVLNSSAGGFPVSYSVDGVQYIAIAAGGGVNYRRHTPEVRQRGGGNTLFVFRLP</sequence>
<evidence type="ECO:0000256" key="2">
    <source>
        <dbReference type="ARBA" id="ARBA00008156"/>
    </source>
</evidence>
<dbReference type="SMART" id="SM00564">
    <property type="entry name" value="PQQ"/>
    <property type="match status" value="7"/>
</dbReference>